<sequence length="234" mass="25134">MIDVESQRPAAAKVYVRTRALAAVALWTSIIPAAWSSVEVGWDGALIWWPPTAVAAIPLCVPGRKPFRVAALTSALLLAVLSLPGLFFGWYLHLPAALILVAAAQADPLQRTPRLSRVAVAVGVTVAMVTTAAWAVEIYRMALAPADALTVHTSSRFDVTEQPYRRIIEGDGSGIGFGADSVSFTGTDDGTGPILWVSFRKGLSGEEQDRLRQHLLELPEVTAVRLCPRLQPLC</sequence>
<dbReference type="Proteomes" id="UP000198605">
    <property type="component" value="Unassembled WGS sequence"/>
</dbReference>
<feature type="transmembrane region" description="Helical" evidence="1">
    <location>
        <begin position="75"/>
        <end position="103"/>
    </location>
</feature>
<gene>
    <name evidence="2" type="ORF">GA0070603_1173</name>
</gene>
<reference evidence="3" key="1">
    <citation type="submission" date="2016-06" db="EMBL/GenBank/DDBJ databases">
        <authorList>
            <person name="Varghese N."/>
            <person name="Submissions Spin"/>
        </authorList>
    </citation>
    <scope>NUCLEOTIDE SEQUENCE [LARGE SCALE GENOMIC DNA]</scope>
    <source>
        <strain evidence="3">DSM 44151</strain>
    </source>
</reference>
<evidence type="ECO:0000313" key="2">
    <source>
        <dbReference type="EMBL" id="SCL51313.1"/>
    </source>
</evidence>
<evidence type="ECO:0000256" key="1">
    <source>
        <dbReference type="SAM" id="Phobius"/>
    </source>
</evidence>
<organism evidence="2 3">
    <name type="scientific">Micromonospora chersina</name>
    <dbReference type="NCBI Taxonomy" id="47854"/>
    <lineage>
        <taxon>Bacteria</taxon>
        <taxon>Bacillati</taxon>
        <taxon>Actinomycetota</taxon>
        <taxon>Actinomycetes</taxon>
        <taxon>Micromonosporales</taxon>
        <taxon>Micromonosporaceae</taxon>
        <taxon>Micromonospora</taxon>
    </lineage>
</organism>
<accession>A0A1C6UBP0</accession>
<keyword evidence="1" id="KW-0812">Transmembrane</keyword>
<name>A0A1C6UBP0_9ACTN</name>
<dbReference type="OrthoDB" id="9967646at2"/>
<dbReference type="AlphaFoldDB" id="A0A1C6UBP0"/>
<evidence type="ECO:0000313" key="3">
    <source>
        <dbReference type="Proteomes" id="UP000198605"/>
    </source>
</evidence>
<keyword evidence="1" id="KW-0472">Membrane</keyword>
<feature type="transmembrane region" description="Helical" evidence="1">
    <location>
        <begin position="115"/>
        <end position="136"/>
    </location>
</feature>
<protein>
    <submittedName>
        <fullName evidence="2">Uncharacterized protein</fullName>
    </submittedName>
</protein>
<keyword evidence="1" id="KW-1133">Transmembrane helix</keyword>
<keyword evidence="3" id="KW-1185">Reference proteome</keyword>
<proteinExistence type="predicted"/>
<dbReference type="EMBL" id="FMIB01000002">
    <property type="protein sequence ID" value="SCL51313.1"/>
    <property type="molecule type" value="Genomic_DNA"/>
</dbReference>